<dbReference type="FunFam" id="3.30.470.20:FF:000001">
    <property type="entry name" value="Carbamoyl-phosphate synthase large chain"/>
    <property type="match status" value="1"/>
</dbReference>
<evidence type="ECO:0000256" key="13">
    <source>
        <dbReference type="ARBA" id="ARBA00047359"/>
    </source>
</evidence>
<dbReference type="Gene3D" id="3.30.470.20">
    <property type="entry name" value="ATP-grasp fold, B domain"/>
    <property type="match status" value="2"/>
</dbReference>
<dbReference type="PROSITE" id="PS50975">
    <property type="entry name" value="ATP_GRASP"/>
    <property type="match status" value="2"/>
</dbReference>
<dbReference type="FunFam" id="3.40.50.880:FF:000006">
    <property type="entry name" value="Carbamoyl-phosphate synthase 1, mitochondrial"/>
    <property type="match status" value="1"/>
</dbReference>
<keyword evidence="10 16" id="KW-0067">ATP-binding</keyword>
<dbReference type="InterPro" id="IPR058047">
    <property type="entry name" value="CPSase_preATP-grasp"/>
</dbReference>
<dbReference type="InterPro" id="IPR002474">
    <property type="entry name" value="CarbamoylP_synth_ssu_N"/>
</dbReference>
<dbReference type="Gene3D" id="3.40.50.880">
    <property type="match status" value="1"/>
</dbReference>
<proteinExistence type="inferred from homology"/>
<accession>A0A397BDW3</accession>
<dbReference type="GO" id="GO:0006541">
    <property type="term" value="P:glutamine metabolic process"/>
    <property type="evidence" value="ECO:0007669"/>
    <property type="project" value="InterPro"/>
</dbReference>
<dbReference type="PROSITE" id="PS51855">
    <property type="entry name" value="MGS"/>
    <property type="match status" value="1"/>
</dbReference>
<dbReference type="InterPro" id="IPR036914">
    <property type="entry name" value="MGS-like_dom_sf"/>
</dbReference>
<dbReference type="GO" id="GO:0005737">
    <property type="term" value="C:cytoplasm"/>
    <property type="evidence" value="ECO:0007669"/>
    <property type="project" value="TreeGrafter"/>
</dbReference>
<dbReference type="Gene3D" id="3.40.50.20">
    <property type="match status" value="2"/>
</dbReference>
<evidence type="ECO:0000313" key="19">
    <source>
        <dbReference type="EMBL" id="RHY18608.1"/>
    </source>
</evidence>
<dbReference type="PANTHER" id="PTHR11405:SF53">
    <property type="entry name" value="CARBAMOYL-PHOSPHATE SYNTHASE [AMMONIA], MITOCHONDRIAL"/>
    <property type="match status" value="1"/>
</dbReference>
<dbReference type="SMART" id="SM01096">
    <property type="entry name" value="CPSase_L_D3"/>
    <property type="match status" value="1"/>
</dbReference>
<evidence type="ECO:0000256" key="14">
    <source>
        <dbReference type="ARBA" id="ARBA00048816"/>
    </source>
</evidence>
<comment type="pathway">
    <text evidence="1">Amino-acid biosynthesis; L-arginine biosynthesis; carbamoyl phosphate from bicarbonate: step 1/1.</text>
</comment>
<dbReference type="PROSITE" id="PS51273">
    <property type="entry name" value="GATASE_TYPE_1"/>
    <property type="match status" value="1"/>
</dbReference>
<dbReference type="InterPro" id="IPR005479">
    <property type="entry name" value="CPAse_ATP-bd"/>
</dbReference>
<evidence type="ECO:0000256" key="7">
    <source>
        <dbReference type="ARBA" id="ARBA00022723"/>
    </source>
</evidence>
<evidence type="ECO:0000259" key="17">
    <source>
        <dbReference type="PROSITE" id="PS50975"/>
    </source>
</evidence>
<dbReference type="InterPro" id="IPR016185">
    <property type="entry name" value="PreATP-grasp_dom_sf"/>
</dbReference>
<comment type="catalytic activity">
    <reaction evidence="14">
        <text>hydrogencarbonate + L-glutamine + 2 ATP + H2O = carbamoyl phosphate + L-glutamate + 2 ADP + phosphate + 2 H(+)</text>
        <dbReference type="Rhea" id="RHEA:18633"/>
        <dbReference type="ChEBI" id="CHEBI:15377"/>
        <dbReference type="ChEBI" id="CHEBI:15378"/>
        <dbReference type="ChEBI" id="CHEBI:17544"/>
        <dbReference type="ChEBI" id="CHEBI:29985"/>
        <dbReference type="ChEBI" id="CHEBI:30616"/>
        <dbReference type="ChEBI" id="CHEBI:43474"/>
        <dbReference type="ChEBI" id="CHEBI:58228"/>
        <dbReference type="ChEBI" id="CHEBI:58359"/>
        <dbReference type="ChEBI" id="CHEBI:456216"/>
        <dbReference type="EC" id="6.3.5.5"/>
    </reaction>
</comment>
<keyword evidence="8" id="KW-0677">Repeat</keyword>
<dbReference type="InterPro" id="IPR036897">
    <property type="entry name" value="CarbamoylP_synth_lsu_oligo_sf"/>
</dbReference>
<evidence type="ECO:0000256" key="11">
    <source>
        <dbReference type="ARBA" id="ARBA00023211"/>
    </source>
</evidence>
<dbReference type="Pfam" id="PF25596">
    <property type="entry name" value="CPSase_L_D1"/>
    <property type="match status" value="2"/>
</dbReference>
<feature type="domain" description="MGS-like" evidence="18">
    <location>
        <begin position="1514"/>
        <end position="1669"/>
    </location>
</feature>
<evidence type="ECO:0000256" key="8">
    <source>
        <dbReference type="ARBA" id="ARBA00022737"/>
    </source>
</evidence>
<feature type="domain" description="ATP-grasp" evidence="17">
    <location>
        <begin position="1251"/>
        <end position="1443"/>
    </location>
</feature>
<evidence type="ECO:0000256" key="9">
    <source>
        <dbReference type="ARBA" id="ARBA00022741"/>
    </source>
</evidence>
<keyword evidence="4" id="KW-0055">Arginine biosynthesis</keyword>
<protein>
    <recommendedName>
        <fullName evidence="15">Carbamoyl phosphate synthase arginine-specific large chain</fullName>
        <ecNumber evidence="12">6.3.4.16</ecNumber>
        <ecNumber evidence="3">6.3.5.5</ecNumber>
    </recommendedName>
</protein>
<evidence type="ECO:0000256" key="6">
    <source>
        <dbReference type="ARBA" id="ARBA00022605"/>
    </source>
</evidence>
<dbReference type="SUPFAM" id="SSF52335">
    <property type="entry name" value="Methylglyoxal synthase-like"/>
    <property type="match status" value="1"/>
</dbReference>
<name>A0A397BDW3_APHAT</name>
<dbReference type="GO" id="GO:0005524">
    <property type="term" value="F:ATP binding"/>
    <property type="evidence" value="ECO:0007669"/>
    <property type="project" value="UniProtKB-UniRule"/>
</dbReference>
<dbReference type="CDD" id="cd01744">
    <property type="entry name" value="GATase1_CPSase"/>
    <property type="match status" value="1"/>
</dbReference>
<dbReference type="FunFam" id="3.50.30.20:FF:000002">
    <property type="entry name" value="Carbamoyl-phosphate synthase 1, mitochondrial"/>
    <property type="match status" value="1"/>
</dbReference>
<keyword evidence="7" id="KW-0479">Metal-binding</keyword>
<dbReference type="SUPFAM" id="SSF52021">
    <property type="entry name" value="Carbamoyl phosphate synthetase, small subunit N-terminal domain"/>
    <property type="match status" value="1"/>
</dbReference>
<dbReference type="Gene3D" id="3.30.1490.20">
    <property type="entry name" value="ATP-grasp fold, A domain"/>
    <property type="match status" value="1"/>
</dbReference>
<dbReference type="Pfam" id="PF02142">
    <property type="entry name" value="MGS"/>
    <property type="match status" value="1"/>
</dbReference>
<keyword evidence="9 16" id="KW-0547">Nucleotide-binding</keyword>
<comment type="caution">
    <text evidence="19">The sequence shown here is derived from an EMBL/GenBank/DDBJ whole genome shotgun (WGS) entry which is preliminary data.</text>
</comment>
<dbReference type="Pfam" id="PF00117">
    <property type="entry name" value="GATase"/>
    <property type="match status" value="1"/>
</dbReference>
<dbReference type="InterPro" id="IPR006274">
    <property type="entry name" value="CarbamoylP_synth_ssu"/>
</dbReference>
<evidence type="ECO:0000256" key="16">
    <source>
        <dbReference type="PROSITE-ProRule" id="PRU00409"/>
    </source>
</evidence>
<dbReference type="FunFam" id="3.40.50.20:FF:000001">
    <property type="entry name" value="Carbamoyl-phosphate synthase large chain"/>
    <property type="match status" value="1"/>
</dbReference>
<dbReference type="VEuPathDB" id="FungiDB:H257_06536"/>
<dbReference type="Gene3D" id="1.10.1030.10">
    <property type="entry name" value="Carbamoyl-phosphate synthetase, large subunit oligomerisation domain"/>
    <property type="match status" value="1"/>
</dbReference>
<keyword evidence="6" id="KW-0028">Amino-acid biosynthesis</keyword>
<evidence type="ECO:0000256" key="3">
    <source>
        <dbReference type="ARBA" id="ARBA00012738"/>
    </source>
</evidence>
<dbReference type="GO" id="GO:0046872">
    <property type="term" value="F:metal ion binding"/>
    <property type="evidence" value="ECO:0007669"/>
    <property type="project" value="UniProtKB-KW"/>
</dbReference>
<dbReference type="FunFam" id="3.30.470.20:FF:000026">
    <property type="entry name" value="Carbamoyl-phosphate synthase large chain"/>
    <property type="match status" value="1"/>
</dbReference>
<keyword evidence="11" id="KW-0464">Manganese</keyword>
<dbReference type="PRINTS" id="PR00098">
    <property type="entry name" value="CPSASE"/>
</dbReference>
<dbReference type="FunFam" id="3.40.50.20:FF:000002">
    <property type="entry name" value="Carbamoyl-phosphate synthase large chain"/>
    <property type="match status" value="1"/>
</dbReference>
<dbReference type="GO" id="GO:0004088">
    <property type="term" value="F:carbamoyl-phosphate synthase (glutamine-hydrolyzing) activity"/>
    <property type="evidence" value="ECO:0007669"/>
    <property type="project" value="UniProtKB-EC"/>
</dbReference>
<keyword evidence="5" id="KW-0436">Ligase</keyword>
<dbReference type="SUPFAM" id="SSF56059">
    <property type="entry name" value="Glutathione synthetase ATP-binding domain-like"/>
    <property type="match status" value="2"/>
</dbReference>
<evidence type="ECO:0000256" key="1">
    <source>
        <dbReference type="ARBA" id="ARBA00005077"/>
    </source>
</evidence>
<dbReference type="Gene3D" id="3.40.50.1380">
    <property type="entry name" value="Methylglyoxal synthase-like domain"/>
    <property type="match status" value="1"/>
</dbReference>
<dbReference type="SMART" id="SM01097">
    <property type="entry name" value="CPSase_sm_chain"/>
    <property type="match status" value="1"/>
</dbReference>
<comment type="similarity">
    <text evidence="2">Belongs to the CarB family.</text>
</comment>
<dbReference type="EMBL" id="QUTA01004728">
    <property type="protein sequence ID" value="RHY18608.1"/>
    <property type="molecule type" value="Genomic_DNA"/>
</dbReference>
<dbReference type="InterPro" id="IPR011761">
    <property type="entry name" value="ATP-grasp"/>
</dbReference>
<evidence type="ECO:0000256" key="15">
    <source>
        <dbReference type="ARBA" id="ARBA00074189"/>
    </source>
</evidence>
<evidence type="ECO:0000256" key="4">
    <source>
        <dbReference type="ARBA" id="ARBA00022571"/>
    </source>
</evidence>
<evidence type="ECO:0000256" key="5">
    <source>
        <dbReference type="ARBA" id="ARBA00022598"/>
    </source>
</evidence>
<dbReference type="PRINTS" id="PR00096">
    <property type="entry name" value="GATASE"/>
</dbReference>
<dbReference type="SUPFAM" id="SSF48108">
    <property type="entry name" value="Carbamoyl phosphate synthetase, large subunit connection domain"/>
    <property type="match status" value="1"/>
</dbReference>
<reference evidence="19 20" key="1">
    <citation type="submission" date="2018-08" db="EMBL/GenBank/DDBJ databases">
        <title>Aphanomyces genome sequencing and annotation.</title>
        <authorList>
            <person name="Minardi D."/>
            <person name="Oidtmann B."/>
            <person name="Van Der Giezen M."/>
            <person name="Studholme D.J."/>
        </authorList>
    </citation>
    <scope>NUCLEOTIDE SEQUENCE [LARGE SCALE GENOMIC DNA]</scope>
    <source>
        <strain evidence="19 20">Yx</strain>
    </source>
</reference>
<dbReference type="PROSITE" id="PS00866">
    <property type="entry name" value="CPSASE_1"/>
    <property type="match status" value="2"/>
</dbReference>
<dbReference type="SUPFAM" id="SSF52440">
    <property type="entry name" value="PreATP-grasp domain"/>
    <property type="match status" value="2"/>
</dbReference>
<dbReference type="Gene3D" id="3.50.30.20">
    <property type="entry name" value="Carbamoyl-phosphate synthase small subunit, N-terminal domain"/>
    <property type="match status" value="1"/>
</dbReference>
<dbReference type="EC" id="6.3.4.16" evidence="12"/>
<comment type="catalytic activity">
    <reaction evidence="13">
        <text>hydrogencarbonate + NH4(+) + 2 ATP = carbamoyl phosphate + 2 ADP + phosphate + 2 H(+)</text>
        <dbReference type="Rhea" id="RHEA:18029"/>
        <dbReference type="ChEBI" id="CHEBI:15378"/>
        <dbReference type="ChEBI" id="CHEBI:17544"/>
        <dbReference type="ChEBI" id="CHEBI:28938"/>
        <dbReference type="ChEBI" id="CHEBI:30616"/>
        <dbReference type="ChEBI" id="CHEBI:43474"/>
        <dbReference type="ChEBI" id="CHEBI:58228"/>
        <dbReference type="ChEBI" id="CHEBI:456216"/>
        <dbReference type="EC" id="6.3.4.16"/>
    </reaction>
</comment>
<dbReference type="InterPro" id="IPR036480">
    <property type="entry name" value="CarbP_synth_ssu_N_sf"/>
</dbReference>
<evidence type="ECO:0000256" key="10">
    <source>
        <dbReference type="ARBA" id="ARBA00022840"/>
    </source>
</evidence>
<dbReference type="FunFam" id="3.30.1490.20:FF:000001">
    <property type="entry name" value="Carbamoyl-phosphate synthase large chain"/>
    <property type="match status" value="1"/>
</dbReference>
<dbReference type="GO" id="GO:0006526">
    <property type="term" value="P:L-arginine biosynthetic process"/>
    <property type="evidence" value="ECO:0007669"/>
    <property type="project" value="UniProtKB-KW"/>
</dbReference>
<dbReference type="GO" id="GO:0006207">
    <property type="term" value="P:'de novo' pyrimidine nucleobase biosynthetic process"/>
    <property type="evidence" value="ECO:0007669"/>
    <property type="project" value="InterPro"/>
</dbReference>
<dbReference type="NCBIfam" id="TIGR01368">
    <property type="entry name" value="CPSaseIIsmall"/>
    <property type="match status" value="1"/>
</dbReference>
<dbReference type="InterPro" id="IPR005483">
    <property type="entry name" value="CPSase_dom"/>
</dbReference>
<dbReference type="NCBIfam" id="NF003671">
    <property type="entry name" value="PRK05294.1"/>
    <property type="match status" value="1"/>
</dbReference>
<dbReference type="SMART" id="SM00851">
    <property type="entry name" value="MGS"/>
    <property type="match status" value="1"/>
</dbReference>
<dbReference type="GO" id="GO:0004087">
    <property type="term" value="F:carbamoyl-phosphate synthase (ammonia) activity"/>
    <property type="evidence" value="ECO:0007669"/>
    <property type="project" value="UniProtKB-EC"/>
</dbReference>
<dbReference type="VEuPathDB" id="FungiDB:H257_13504"/>
<dbReference type="Pfam" id="PF02786">
    <property type="entry name" value="CPSase_L_D2"/>
    <property type="match status" value="2"/>
</dbReference>
<dbReference type="SUPFAM" id="SSF52317">
    <property type="entry name" value="Class I glutamine amidotransferase-like"/>
    <property type="match status" value="1"/>
</dbReference>
<evidence type="ECO:0000256" key="12">
    <source>
        <dbReference type="ARBA" id="ARBA00044063"/>
    </source>
</evidence>
<dbReference type="PRINTS" id="PR00099">
    <property type="entry name" value="CPSGATASE"/>
</dbReference>
<dbReference type="InterPro" id="IPR005480">
    <property type="entry name" value="CPSase_lsu_oligo"/>
</dbReference>
<evidence type="ECO:0000313" key="20">
    <source>
        <dbReference type="Proteomes" id="UP000266239"/>
    </source>
</evidence>
<evidence type="ECO:0000259" key="18">
    <source>
        <dbReference type="PROSITE" id="PS51855"/>
    </source>
</evidence>
<dbReference type="HAMAP" id="MF_01209">
    <property type="entry name" value="CPSase_S_chain"/>
    <property type="match status" value="1"/>
</dbReference>
<dbReference type="Proteomes" id="UP000266239">
    <property type="component" value="Unassembled WGS sequence"/>
</dbReference>
<dbReference type="InterPro" id="IPR029062">
    <property type="entry name" value="Class_I_gatase-like"/>
</dbReference>
<dbReference type="InterPro" id="IPR013815">
    <property type="entry name" value="ATP_grasp_subdomain_1"/>
</dbReference>
<feature type="domain" description="ATP-grasp" evidence="17">
    <location>
        <begin position="758"/>
        <end position="950"/>
    </location>
</feature>
<dbReference type="InterPro" id="IPR035686">
    <property type="entry name" value="CPSase_GATase1"/>
</dbReference>
<dbReference type="PROSITE" id="PS00867">
    <property type="entry name" value="CPSASE_2"/>
    <property type="match status" value="1"/>
</dbReference>
<dbReference type="Pfam" id="PF00988">
    <property type="entry name" value="CPSase_sm_chain"/>
    <property type="match status" value="1"/>
</dbReference>
<dbReference type="NCBIfam" id="NF009475">
    <property type="entry name" value="PRK12838.1"/>
    <property type="match status" value="1"/>
</dbReference>
<dbReference type="PANTHER" id="PTHR11405">
    <property type="entry name" value="CARBAMOYLTRANSFERASE FAMILY MEMBER"/>
    <property type="match status" value="1"/>
</dbReference>
<gene>
    <name evidence="19" type="ORF">DYB25_002258</name>
</gene>
<sequence>MNLFFVPTPKSMARAVLSTVAQATTALPKSNADFRNVMQVIPNFTVSPVPMTWHPDGLLFMGDDPTCPNREPKPFVQSSIAYDVSCSVQQRHTMLLHNAFESLFSVQWPNPPFKDACLTSKRKLIVVTPCEVLHDALRHLSNRSTASIVVLLAVTMFNQPLPEIVLGLAFMTALDGCFRGLVAADKKTCTMSLAGIVVVSGLASVAVSACNGDAMKKTIENYRSAYAAPLITFRQRLLSTGPIDRRGAAKFEKRAVLELADGSKYHGISFGADTSMAGEVVFTTAMVGYPESLTDPSFQGQILNMTFPMIGNYGVPCTKTLDEYGLPKFLESNRIHAAGMIVQDYSSHYSHWNAKSSLSEWLVQEGIPAIAGIDTRAITKKIRAKGAIAGRIVVEGNETPAFADPNLRNLVAEVSTKTVKTYGKGNPLKILAVDCGIKYNIIRELVKRGAEVKVVPWDHDIASEASWYDGLFISNGPGDPSTLTQTVEQLKKVIHSDVVKPIFGICLGNQLLGRAAGAGTYKLPFGNRGQNQPVNNLKTGQSYITSQNHGYALEGHDLPTEWEELFVNGNDGTNEGIIHKTKPFFTAQFHPEHAGGPTDTAFLFDTFLDAVRAKETGPITSLVQRPVVERPKFNKVLVLGSGGLSIGQAGEFDYSGSQAIKALKEENITTILINPNIASVQTNADKTAAQADNVYYLPVNAEFVEQVIRRERPDGILISMGGQTALNCGVELHHNYGVRVLGTPISVIEATEDRQIFNDKLNEIGEKIATSFTAESVAEALAAADKIGYPVMIRSAFALGGLGSGICDDKAHLTQMAKKAFAGSPQILVERSMKGWKEVEYEVVRDSADNCITVCNMENFDPLGIHTGDSIVIAPSQTLSNTEYHMLRETALKVVRHLGIVGECNIQYALNPHSQDYCIIEVNARLSRSSALASKATGYPLAFVAAKLGLGINLPELKNSVTKSTTACFEPSLDYCVAKVPRWDLSKFENVSTEIGSSMKSVGEVMAIGRTFEEVIQKALRMVEPANAGFEPKVEDPFTKEGLIKSLAVPTDKRIFHIARALNDGILTIDEQLGRMLGVSDDDVRATRKQRGILPIVKQIDTLAAEYPAKTNYLYSTYNASENDIEAKAANDGVLVLGSGAYRIGSSVEFDWCAVSCIRTLRRLGYRAVMMNYNPETVSTDYDECDQLYFEELTKERILDVYEREGVQGVVVSVGGQIPNNLALPLHKAGVHVLGTSPLDIDSAEDRHKFSDLMDQIGVAQPAWKELTSMDAARQFANEAGYPVLVRPSYVLSGAAMNVAYNDRDLGKRVLGEASAVSQDHPVVISKFVQGAREIELDGVARNGEIIAAAVSEHVENAGVHSGDATLILPPVTVSSYYVDRVRQAGAKIVKALNISGPFNAQFLAKDADVLAIECNLRASRSFPFVSKTVGADFIAAATKVFVGEDTSNDNLPPLYGPPRPTEYVGIKSPMFSYTRLGGADPLLGVEMASTGEVACFGKTKHEAFLKALVSSNFKLPEKHILLSFQDRYSSEAIHYAHKLVELGFDLHTTEKTHEFLTKHGVPSTLVAYPSSDLSSEANALNLIKDSKIDLVINLSNADSLRVKENYLIRRTAADFSVPLLTNGQLVQLFVESMDEHKKKPILGVHSASLFDYYDDENEKPWTSAHEYH</sequence>
<dbReference type="InterPro" id="IPR011607">
    <property type="entry name" value="MGS-like_dom"/>
</dbReference>
<organism evidence="19 20">
    <name type="scientific">Aphanomyces astaci</name>
    <name type="common">Crayfish plague agent</name>
    <dbReference type="NCBI Taxonomy" id="112090"/>
    <lineage>
        <taxon>Eukaryota</taxon>
        <taxon>Sar</taxon>
        <taxon>Stramenopiles</taxon>
        <taxon>Oomycota</taxon>
        <taxon>Saprolegniomycetes</taxon>
        <taxon>Saprolegniales</taxon>
        <taxon>Verrucalvaceae</taxon>
        <taxon>Aphanomyces</taxon>
    </lineage>
</organism>
<evidence type="ECO:0000256" key="2">
    <source>
        <dbReference type="ARBA" id="ARBA00009799"/>
    </source>
</evidence>
<dbReference type="EC" id="6.3.5.5" evidence="3"/>
<dbReference type="InterPro" id="IPR017926">
    <property type="entry name" value="GATASE"/>
</dbReference>